<feature type="domain" description="Carbohydrate kinase PfkB" evidence="1">
    <location>
        <begin position="6"/>
        <end position="109"/>
    </location>
</feature>
<dbReference type="Gene3D" id="3.40.1190.20">
    <property type="match status" value="1"/>
</dbReference>
<sequence length="109" mass="11974">MSDPQAFIKIAREHNVPVLVDPKGKDFSRYKGATCLTPNKKEFELAVGPCKDEHELATKAQQLIQDCELDALLITLGARGMTLVTKDNHSIHIPARAREVYDVTGAGDT</sequence>
<protein>
    <recommendedName>
        <fullName evidence="1">Carbohydrate kinase PfkB domain-containing protein</fullName>
    </recommendedName>
</protein>
<comment type="caution">
    <text evidence="2">The sequence shown here is derived from an EMBL/GenBank/DDBJ whole genome shotgun (WGS) entry which is preliminary data.</text>
</comment>
<dbReference type="InterPro" id="IPR029056">
    <property type="entry name" value="Ribokinase-like"/>
</dbReference>
<accession>X1RYU0</accession>
<name>X1RYU0_9ZZZZ</name>
<dbReference type="Pfam" id="PF00294">
    <property type="entry name" value="PfkB"/>
    <property type="match status" value="1"/>
</dbReference>
<reference evidence="2" key="1">
    <citation type="journal article" date="2014" name="Front. Microbiol.">
        <title>High frequency of phylogenetically diverse reductive dehalogenase-homologous genes in deep subseafloor sedimentary metagenomes.</title>
        <authorList>
            <person name="Kawai M."/>
            <person name="Futagami T."/>
            <person name="Toyoda A."/>
            <person name="Takaki Y."/>
            <person name="Nishi S."/>
            <person name="Hori S."/>
            <person name="Arai W."/>
            <person name="Tsubouchi T."/>
            <person name="Morono Y."/>
            <person name="Uchiyama I."/>
            <person name="Ito T."/>
            <person name="Fujiyama A."/>
            <person name="Inagaki F."/>
            <person name="Takami H."/>
        </authorList>
    </citation>
    <scope>NUCLEOTIDE SEQUENCE</scope>
    <source>
        <strain evidence="2">Expedition CK06-06</strain>
    </source>
</reference>
<dbReference type="GO" id="GO:0033785">
    <property type="term" value="F:heptose 7-phosphate kinase activity"/>
    <property type="evidence" value="ECO:0007669"/>
    <property type="project" value="TreeGrafter"/>
</dbReference>
<dbReference type="PANTHER" id="PTHR46969:SF1">
    <property type="entry name" value="BIFUNCTIONAL PROTEIN HLDE"/>
    <property type="match status" value="1"/>
</dbReference>
<evidence type="ECO:0000259" key="1">
    <source>
        <dbReference type="Pfam" id="PF00294"/>
    </source>
</evidence>
<proteinExistence type="predicted"/>
<dbReference type="PANTHER" id="PTHR46969">
    <property type="entry name" value="BIFUNCTIONAL PROTEIN HLDE"/>
    <property type="match status" value="1"/>
</dbReference>
<evidence type="ECO:0000313" key="2">
    <source>
        <dbReference type="EMBL" id="GAI85942.1"/>
    </source>
</evidence>
<dbReference type="GO" id="GO:0005829">
    <property type="term" value="C:cytosol"/>
    <property type="evidence" value="ECO:0007669"/>
    <property type="project" value="TreeGrafter"/>
</dbReference>
<gene>
    <name evidence="2" type="ORF">S12H4_19781</name>
</gene>
<dbReference type="GO" id="GO:0033786">
    <property type="term" value="F:heptose-1-phosphate adenylyltransferase activity"/>
    <property type="evidence" value="ECO:0007669"/>
    <property type="project" value="TreeGrafter"/>
</dbReference>
<organism evidence="2">
    <name type="scientific">marine sediment metagenome</name>
    <dbReference type="NCBI Taxonomy" id="412755"/>
    <lineage>
        <taxon>unclassified sequences</taxon>
        <taxon>metagenomes</taxon>
        <taxon>ecological metagenomes</taxon>
    </lineage>
</organism>
<dbReference type="EMBL" id="BARW01009944">
    <property type="protein sequence ID" value="GAI85942.1"/>
    <property type="molecule type" value="Genomic_DNA"/>
</dbReference>
<feature type="non-terminal residue" evidence="2">
    <location>
        <position position="109"/>
    </location>
</feature>
<dbReference type="AlphaFoldDB" id="X1RYU0"/>
<dbReference type="SUPFAM" id="SSF53613">
    <property type="entry name" value="Ribokinase-like"/>
    <property type="match status" value="1"/>
</dbReference>
<dbReference type="InterPro" id="IPR011611">
    <property type="entry name" value="PfkB_dom"/>
</dbReference>